<evidence type="ECO:0000256" key="1">
    <source>
        <dbReference type="SAM" id="SignalP"/>
    </source>
</evidence>
<dbReference type="InterPro" id="IPR029058">
    <property type="entry name" value="AB_hydrolase_fold"/>
</dbReference>
<dbReference type="SUPFAM" id="SSF53474">
    <property type="entry name" value="alpha/beta-Hydrolases"/>
    <property type="match status" value="1"/>
</dbReference>
<dbReference type="Gene3D" id="3.40.50.1820">
    <property type="entry name" value="alpha/beta hydrolase"/>
    <property type="match status" value="1"/>
</dbReference>
<keyword evidence="3" id="KW-1185">Reference proteome</keyword>
<reference evidence="2 3" key="1">
    <citation type="submission" date="2013-07" db="EMBL/GenBank/DDBJ databases">
        <title>Comparative Genomic and Metabolomic Analysis of Twelve Strains of Pseudoalteromonas luteoviolacea.</title>
        <authorList>
            <person name="Vynne N.G."/>
            <person name="Mansson M."/>
            <person name="Gram L."/>
        </authorList>
    </citation>
    <scope>NUCLEOTIDE SEQUENCE [LARGE SCALE GENOMIC DNA]</scope>
    <source>
        <strain evidence="2 3">DSM 6061</strain>
    </source>
</reference>
<name>A0A161ZV27_9GAMM</name>
<accession>A0A161ZV27</accession>
<protein>
    <recommendedName>
        <fullName evidence="4">Alpha/beta hydrolase</fullName>
    </recommendedName>
</protein>
<evidence type="ECO:0008006" key="4">
    <source>
        <dbReference type="Google" id="ProtNLM"/>
    </source>
</evidence>
<sequence length="251" mass="27767">MKAVLLALLLSAATNTLATPADMTSLYDQGRQRKIPIAIITPQQPNRCTKHQPCNVAFISAGYGVSHQEYQFISKLLAAQGYLSVAIRHELESDPPLSVSGNLYQTRQENWQRGAKTLRFVQKSLMNLLPNYDFNHVLLVGHSNGGDISSLLSNQGADFISGLITLDHRRVPLPRKPQINTLSIRASDFPADHGVLYSKQELVDYGGCVIEIPKAKHNDMTDKGPSWLKQSITKLLAGYLTNKNCEQLTSL</sequence>
<keyword evidence="1" id="KW-0732">Signal</keyword>
<evidence type="ECO:0000313" key="3">
    <source>
        <dbReference type="Proteomes" id="UP000076643"/>
    </source>
</evidence>
<dbReference type="AlphaFoldDB" id="A0A161ZV27"/>
<dbReference type="PATRIC" id="fig|1365250.3.peg.3635"/>
<gene>
    <name evidence="2" type="ORF">N475_19665</name>
</gene>
<organism evidence="2 3">
    <name type="scientific">Pseudoalteromonas luteoviolacea DSM 6061</name>
    <dbReference type="NCBI Taxonomy" id="1365250"/>
    <lineage>
        <taxon>Bacteria</taxon>
        <taxon>Pseudomonadati</taxon>
        <taxon>Pseudomonadota</taxon>
        <taxon>Gammaproteobacteria</taxon>
        <taxon>Alteromonadales</taxon>
        <taxon>Pseudoalteromonadaceae</taxon>
        <taxon>Pseudoalteromonas</taxon>
    </lineage>
</organism>
<comment type="caution">
    <text evidence="2">The sequence shown here is derived from an EMBL/GenBank/DDBJ whole genome shotgun (WGS) entry which is preliminary data.</text>
</comment>
<feature type="chain" id="PRO_5007830661" description="Alpha/beta hydrolase" evidence="1">
    <location>
        <begin position="19"/>
        <end position="251"/>
    </location>
</feature>
<evidence type="ECO:0000313" key="2">
    <source>
        <dbReference type="EMBL" id="KZN33790.1"/>
    </source>
</evidence>
<proteinExistence type="predicted"/>
<feature type="signal peptide" evidence="1">
    <location>
        <begin position="1"/>
        <end position="18"/>
    </location>
</feature>
<dbReference type="Proteomes" id="UP000076643">
    <property type="component" value="Unassembled WGS sequence"/>
</dbReference>
<dbReference type="EMBL" id="AUYB01000121">
    <property type="protein sequence ID" value="KZN33790.1"/>
    <property type="molecule type" value="Genomic_DNA"/>
</dbReference>
<dbReference type="RefSeq" id="WP_063365667.1">
    <property type="nucleotide sequence ID" value="NZ_AQHB01000049.1"/>
</dbReference>